<evidence type="ECO:0000256" key="2">
    <source>
        <dbReference type="SAM" id="SignalP"/>
    </source>
</evidence>
<dbReference type="InterPro" id="IPR027385">
    <property type="entry name" value="Beta-barrel_OMP"/>
</dbReference>
<proteinExistence type="predicted"/>
<dbReference type="SUPFAM" id="SSF56925">
    <property type="entry name" value="OMPA-like"/>
    <property type="match status" value="1"/>
</dbReference>
<accession>A0ABT0E8X3</accession>
<feature type="domain" description="Outer membrane protein beta-barrel" evidence="3">
    <location>
        <begin position="6"/>
        <end position="179"/>
    </location>
</feature>
<dbReference type="RefSeq" id="WP_246952627.1">
    <property type="nucleotide sequence ID" value="NZ_JALKII010000007.1"/>
</dbReference>
<protein>
    <submittedName>
        <fullName evidence="4">Porin family protein</fullName>
    </submittedName>
</protein>
<reference evidence="4" key="1">
    <citation type="submission" date="2022-04" db="EMBL/GenBank/DDBJ databases">
        <title>Alcanivorax sp. CY1518 draft genome sequence.</title>
        <authorList>
            <person name="Zhao G."/>
            <person name="An M."/>
        </authorList>
    </citation>
    <scope>NUCLEOTIDE SEQUENCE</scope>
    <source>
        <strain evidence="4">CY1518</strain>
    </source>
</reference>
<feature type="signal peptide" evidence="2">
    <location>
        <begin position="1"/>
        <end position="20"/>
    </location>
</feature>
<dbReference type="InterPro" id="IPR011250">
    <property type="entry name" value="OMP/PagP_B-barrel"/>
</dbReference>
<name>A0ABT0E8X3_9GAMM</name>
<comment type="caution">
    <text evidence="4">The sequence shown here is derived from an EMBL/GenBank/DDBJ whole genome shotgun (WGS) entry which is preliminary data.</text>
</comment>
<evidence type="ECO:0000313" key="5">
    <source>
        <dbReference type="Proteomes" id="UP001165524"/>
    </source>
</evidence>
<evidence type="ECO:0000259" key="3">
    <source>
        <dbReference type="Pfam" id="PF13505"/>
    </source>
</evidence>
<dbReference type="Proteomes" id="UP001165524">
    <property type="component" value="Unassembled WGS sequence"/>
</dbReference>
<feature type="chain" id="PRO_5045724106" evidence="2">
    <location>
        <begin position="21"/>
        <end position="179"/>
    </location>
</feature>
<keyword evidence="1 2" id="KW-0732">Signal</keyword>
<dbReference type="EMBL" id="JALKII010000007">
    <property type="protein sequence ID" value="MCK0538215.1"/>
    <property type="molecule type" value="Genomic_DNA"/>
</dbReference>
<dbReference type="Gene3D" id="2.40.160.20">
    <property type="match status" value="1"/>
</dbReference>
<keyword evidence="5" id="KW-1185">Reference proteome</keyword>
<evidence type="ECO:0000256" key="1">
    <source>
        <dbReference type="ARBA" id="ARBA00022729"/>
    </source>
</evidence>
<evidence type="ECO:0000313" key="4">
    <source>
        <dbReference type="EMBL" id="MCK0538215.1"/>
    </source>
</evidence>
<gene>
    <name evidence="4" type="ORF">MU846_10890</name>
</gene>
<organism evidence="4 5">
    <name type="scientific">Alcanivorax quisquiliarum</name>
    <dbReference type="NCBI Taxonomy" id="2933565"/>
    <lineage>
        <taxon>Bacteria</taxon>
        <taxon>Pseudomonadati</taxon>
        <taxon>Pseudomonadota</taxon>
        <taxon>Gammaproteobacteria</taxon>
        <taxon>Oceanospirillales</taxon>
        <taxon>Alcanivoracaceae</taxon>
        <taxon>Alcanivorax</taxon>
    </lineage>
</organism>
<dbReference type="Pfam" id="PF13505">
    <property type="entry name" value="OMP_b-brl"/>
    <property type="match status" value="1"/>
</dbReference>
<sequence>MKRIFFGLLISLCLPAAANADNYIGLNYLETRYDERGFDTSKPTAWALRFGSALSENVAIEARLGSGVSSDRLEIDPTTHASLEIKQLFGVYARLLAPLGERVTVYGLAGITRVKLEASARMHGFGVKVSESETDLSIGAGVDLMLTTNGFINLEYALLQSDDDAYDLDALSIGVGLRF</sequence>